<proteinExistence type="predicted"/>
<dbReference type="PROSITE" id="PS51257">
    <property type="entry name" value="PROKAR_LIPOPROTEIN"/>
    <property type="match status" value="1"/>
</dbReference>
<gene>
    <name evidence="2" type="ORF">KK137_10900</name>
</gene>
<accession>A0ABS5W513</accession>
<keyword evidence="1" id="KW-0472">Membrane</keyword>
<reference evidence="2 3" key="1">
    <citation type="submission" date="2021-05" db="EMBL/GenBank/DDBJ databases">
        <title>Croceibacterium sp. LX-88 genome sequence.</title>
        <authorList>
            <person name="Luo X."/>
        </authorList>
    </citation>
    <scope>NUCLEOTIDE SEQUENCE [LARGE SCALE GENOMIC DNA]</scope>
    <source>
        <strain evidence="2 3">LX-88</strain>
    </source>
</reference>
<protein>
    <submittedName>
        <fullName evidence="2">Uncharacterized protein</fullName>
    </submittedName>
</protein>
<organism evidence="2 3">
    <name type="scientific">Croceibacterium selenioxidans</name>
    <dbReference type="NCBI Taxonomy" id="2838833"/>
    <lineage>
        <taxon>Bacteria</taxon>
        <taxon>Pseudomonadati</taxon>
        <taxon>Pseudomonadota</taxon>
        <taxon>Alphaproteobacteria</taxon>
        <taxon>Sphingomonadales</taxon>
        <taxon>Erythrobacteraceae</taxon>
        <taxon>Croceibacterium</taxon>
    </lineage>
</organism>
<evidence type="ECO:0000256" key="1">
    <source>
        <dbReference type="SAM" id="Phobius"/>
    </source>
</evidence>
<dbReference type="RefSeq" id="WP_214536458.1">
    <property type="nucleotide sequence ID" value="NZ_JAHFVK010000002.1"/>
</dbReference>
<dbReference type="Proteomes" id="UP000811255">
    <property type="component" value="Unassembled WGS sequence"/>
</dbReference>
<keyword evidence="3" id="KW-1185">Reference proteome</keyword>
<dbReference type="EMBL" id="JAHFVK010000002">
    <property type="protein sequence ID" value="MBT2134843.1"/>
    <property type="molecule type" value="Genomic_DNA"/>
</dbReference>
<keyword evidence="1" id="KW-1133">Transmembrane helix</keyword>
<name>A0ABS5W513_9SPHN</name>
<feature type="transmembrane region" description="Helical" evidence="1">
    <location>
        <begin position="37"/>
        <end position="58"/>
    </location>
</feature>
<keyword evidence="1" id="KW-0812">Transmembrane</keyword>
<evidence type="ECO:0000313" key="2">
    <source>
        <dbReference type="EMBL" id="MBT2134843.1"/>
    </source>
</evidence>
<comment type="caution">
    <text evidence="2">The sequence shown here is derived from an EMBL/GenBank/DDBJ whole genome shotgun (WGS) entry which is preliminary data.</text>
</comment>
<sequence length="73" mass="7815">MFVPPRIIAAAAAALFILACFYVGYINELLKGSLSPWHRAIVLIGFIIGAGAASRYVANLASNRLARGGQVRR</sequence>
<evidence type="ECO:0000313" key="3">
    <source>
        <dbReference type="Proteomes" id="UP000811255"/>
    </source>
</evidence>
<feature type="transmembrane region" description="Helical" evidence="1">
    <location>
        <begin position="7"/>
        <end position="25"/>
    </location>
</feature>